<proteinExistence type="predicted"/>
<organism evidence="1">
    <name type="scientific">Oryza meridionalis</name>
    <dbReference type="NCBI Taxonomy" id="40149"/>
    <lineage>
        <taxon>Eukaryota</taxon>
        <taxon>Viridiplantae</taxon>
        <taxon>Streptophyta</taxon>
        <taxon>Embryophyta</taxon>
        <taxon>Tracheophyta</taxon>
        <taxon>Spermatophyta</taxon>
        <taxon>Magnoliopsida</taxon>
        <taxon>Liliopsida</taxon>
        <taxon>Poales</taxon>
        <taxon>Poaceae</taxon>
        <taxon>BOP clade</taxon>
        <taxon>Oryzoideae</taxon>
        <taxon>Oryzeae</taxon>
        <taxon>Oryzinae</taxon>
        <taxon>Oryza</taxon>
    </lineage>
</organism>
<dbReference type="Proteomes" id="UP000008021">
    <property type="component" value="Chromosome 4"/>
</dbReference>
<keyword evidence="2" id="KW-1185">Reference proteome</keyword>
<evidence type="ECO:0000313" key="1">
    <source>
        <dbReference type="EnsemblPlants" id="OMERI04G09060.1"/>
    </source>
</evidence>
<protein>
    <submittedName>
        <fullName evidence="1">Uncharacterized protein</fullName>
    </submittedName>
</protein>
<evidence type="ECO:0000313" key="2">
    <source>
        <dbReference type="Proteomes" id="UP000008021"/>
    </source>
</evidence>
<dbReference type="HOGENOM" id="CLU_1557647_0_0_1"/>
<dbReference type="EnsemblPlants" id="OMERI04G09060.1">
    <property type="protein sequence ID" value="OMERI04G09060.1"/>
    <property type="gene ID" value="OMERI04G09060"/>
</dbReference>
<reference evidence="1" key="1">
    <citation type="submission" date="2015-04" db="UniProtKB">
        <authorList>
            <consortium name="EnsemblPlants"/>
        </authorList>
    </citation>
    <scope>IDENTIFICATION</scope>
</reference>
<accession>A0A0E0DD82</accession>
<dbReference type="Gramene" id="OMERI04G09060.1">
    <property type="protein sequence ID" value="OMERI04G09060.1"/>
    <property type="gene ID" value="OMERI04G09060"/>
</dbReference>
<sequence>MECAHKLEQRRSSSLIGSDLIKIHANQVTLSLDLILQFATANRAQFNTPRLHPRCLLRLPIIAPAAWQDSKPHTHPLPYLLLLLLQASVGFVNARLFSSGFPHLKKLHLKNRHSKDLALVVDALLPAAATTITELVIERYAPSGHPTESRHRIGKDLIKIRETQVTLSLFLKL</sequence>
<name>A0A0E0DD82_9ORYZ</name>
<reference evidence="1" key="2">
    <citation type="submission" date="2018-05" db="EMBL/GenBank/DDBJ databases">
        <title>OmerRS3 (Oryza meridionalis Reference Sequence Version 3).</title>
        <authorList>
            <person name="Zhang J."/>
            <person name="Kudrna D."/>
            <person name="Lee S."/>
            <person name="Talag J."/>
            <person name="Welchert J."/>
            <person name="Wing R.A."/>
        </authorList>
    </citation>
    <scope>NUCLEOTIDE SEQUENCE [LARGE SCALE GENOMIC DNA]</scope>
    <source>
        <strain evidence="1">cv. OR44</strain>
    </source>
</reference>
<dbReference type="AlphaFoldDB" id="A0A0E0DD82"/>